<feature type="transmembrane region" description="Helical" evidence="3">
    <location>
        <begin position="303"/>
        <end position="323"/>
    </location>
</feature>
<keyword evidence="2" id="KW-0808">Transferase</keyword>
<dbReference type="SMART" id="SM00672">
    <property type="entry name" value="CAP10"/>
    <property type="match status" value="1"/>
</dbReference>
<feature type="transmembrane region" description="Helical" evidence="3">
    <location>
        <begin position="274"/>
        <end position="296"/>
    </location>
</feature>
<feature type="domain" description="Glycosyl transferase CAP10" evidence="4">
    <location>
        <begin position="651"/>
        <end position="931"/>
    </location>
</feature>
<comment type="similarity">
    <text evidence="1">Belongs to the glycosyltransferase 90 family.</text>
</comment>
<keyword evidence="6" id="KW-1185">Reference proteome</keyword>
<dbReference type="PANTHER" id="PTHR12203:SF35">
    <property type="entry name" value="PROTEIN O-GLUCOSYLTRANSFERASE 1"/>
    <property type="match status" value="1"/>
</dbReference>
<dbReference type="PANTHER" id="PTHR12203">
    <property type="entry name" value="KDEL LYS-ASP-GLU-LEU CONTAINING - RELATED"/>
    <property type="match status" value="1"/>
</dbReference>
<proteinExistence type="inferred from homology"/>
<gene>
    <name evidence="5" type="ORF">C8A03DRAFT_11153</name>
</gene>
<evidence type="ECO:0000256" key="3">
    <source>
        <dbReference type="SAM" id="Phobius"/>
    </source>
</evidence>
<evidence type="ECO:0000256" key="2">
    <source>
        <dbReference type="ARBA" id="ARBA00022679"/>
    </source>
</evidence>
<feature type="transmembrane region" description="Helical" evidence="3">
    <location>
        <begin position="36"/>
        <end position="55"/>
    </location>
</feature>
<feature type="transmembrane region" description="Helical" evidence="3">
    <location>
        <begin position="166"/>
        <end position="183"/>
    </location>
</feature>
<feature type="transmembrane region" description="Helical" evidence="3">
    <location>
        <begin position="203"/>
        <end position="224"/>
    </location>
</feature>
<feature type="transmembrane region" description="Helical" evidence="3">
    <location>
        <begin position="236"/>
        <end position="254"/>
    </location>
</feature>
<keyword evidence="3" id="KW-0472">Membrane</keyword>
<evidence type="ECO:0000313" key="6">
    <source>
        <dbReference type="Proteomes" id="UP001303760"/>
    </source>
</evidence>
<feature type="transmembrane region" description="Helical" evidence="3">
    <location>
        <begin position="365"/>
        <end position="384"/>
    </location>
</feature>
<reference evidence="5" key="1">
    <citation type="journal article" date="2023" name="Mol. Phylogenet. Evol.">
        <title>Genome-scale phylogeny and comparative genomics of the fungal order Sordariales.</title>
        <authorList>
            <person name="Hensen N."/>
            <person name="Bonometti L."/>
            <person name="Westerberg I."/>
            <person name="Brannstrom I.O."/>
            <person name="Guillou S."/>
            <person name="Cros-Aarteil S."/>
            <person name="Calhoun S."/>
            <person name="Haridas S."/>
            <person name="Kuo A."/>
            <person name="Mondo S."/>
            <person name="Pangilinan J."/>
            <person name="Riley R."/>
            <person name="LaButti K."/>
            <person name="Andreopoulos B."/>
            <person name="Lipzen A."/>
            <person name="Chen C."/>
            <person name="Yan M."/>
            <person name="Daum C."/>
            <person name="Ng V."/>
            <person name="Clum A."/>
            <person name="Steindorff A."/>
            <person name="Ohm R.A."/>
            <person name="Martin F."/>
            <person name="Silar P."/>
            <person name="Natvig D.O."/>
            <person name="Lalanne C."/>
            <person name="Gautier V."/>
            <person name="Ament-Velasquez S.L."/>
            <person name="Kruys A."/>
            <person name="Hutchinson M.I."/>
            <person name="Powell A.J."/>
            <person name="Barry K."/>
            <person name="Miller A.N."/>
            <person name="Grigoriev I.V."/>
            <person name="Debuchy R."/>
            <person name="Gladieux P."/>
            <person name="Hiltunen Thoren M."/>
            <person name="Johannesson H."/>
        </authorList>
    </citation>
    <scope>NUCLEOTIDE SEQUENCE</scope>
    <source>
        <strain evidence="5">CBS 532.94</strain>
    </source>
</reference>
<keyword evidence="3" id="KW-0812">Transmembrane</keyword>
<comment type="caution">
    <text evidence="5">The sequence shown here is derived from an EMBL/GenBank/DDBJ whole genome shotgun (WGS) entry which is preliminary data.</text>
</comment>
<feature type="transmembrane region" description="Helical" evidence="3">
    <location>
        <begin position="335"/>
        <end position="353"/>
    </location>
</feature>
<name>A0AAN7HAJ4_9PEZI</name>
<dbReference type="InterPro" id="IPR051091">
    <property type="entry name" value="O-Glucosyltr/Glycosyltrsf_90"/>
</dbReference>
<keyword evidence="3" id="KW-1133">Transmembrane helix</keyword>
<evidence type="ECO:0000256" key="1">
    <source>
        <dbReference type="ARBA" id="ARBA00010118"/>
    </source>
</evidence>
<dbReference type="AlphaFoldDB" id="A0AAN7HAJ4"/>
<accession>A0AAN7HAJ4</accession>
<dbReference type="GO" id="GO:0016740">
    <property type="term" value="F:transferase activity"/>
    <property type="evidence" value="ECO:0007669"/>
    <property type="project" value="UniProtKB-KW"/>
</dbReference>
<dbReference type="InterPro" id="IPR006598">
    <property type="entry name" value="CAP10"/>
</dbReference>
<reference evidence="5" key="2">
    <citation type="submission" date="2023-05" db="EMBL/GenBank/DDBJ databases">
        <authorList>
            <consortium name="Lawrence Berkeley National Laboratory"/>
            <person name="Steindorff A."/>
            <person name="Hensen N."/>
            <person name="Bonometti L."/>
            <person name="Westerberg I."/>
            <person name="Brannstrom I.O."/>
            <person name="Guillou S."/>
            <person name="Cros-Aarteil S."/>
            <person name="Calhoun S."/>
            <person name="Haridas S."/>
            <person name="Kuo A."/>
            <person name="Mondo S."/>
            <person name="Pangilinan J."/>
            <person name="Riley R."/>
            <person name="Labutti K."/>
            <person name="Andreopoulos B."/>
            <person name="Lipzen A."/>
            <person name="Chen C."/>
            <person name="Yanf M."/>
            <person name="Daum C."/>
            <person name="Ng V."/>
            <person name="Clum A."/>
            <person name="Ohm R."/>
            <person name="Martin F."/>
            <person name="Silar P."/>
            <person name="Natvig D."/>
            <person name="Lalanne C."/>
            <person name="Gautier V."/>
            <person name="Ament-Velasquez S.L."/>
            <person name="Kruys A."/>
            <person name="Hutchinson M.I."/>
            <person name="Powell A.J."/>
            <person name="Barry K."/>
            <person name="Miller A.N."/>
            <person name="Grigoriev I.V."/>
            <person name="Debuchy R."/>
            <person name="Gladieux P."/>
            <person name="Thoren M.H."/>
            <person name="Johannesson H."/>
        </authorList>
    </citation>
    <scope>NUCLEOTIDE SEQUENCE</scope>
    <source>
        <strain evidence="5">CBS 532.94</strain>
    </source>
</reference>
<feature type="transmembrane region" description="Helical" evidence="3">
    <location>
        <begin position="83"/>
        <end position="103"/>
    </location>
</feature>
<evidence type="ECO:0000313" key="5">
    <source>
        <dbReference type="EMBL" id="KAK4242686.1"/>
    </source>
</evidence>
<evidence type="ECO:0000259" key="4">
    <source>
        <dbReference type="SMART" id="SM00672"/>
    </source>
</evidence>
<dbReference type="Proteomes" id="UP001303760">
    <property type="component" value="Unassembled WGS sequence"/>
</dbReference>
<organism evidence="5 6">
    <name type="scientific">Achaetomium macrosporum</name>
    <dbReference type="NCBI Taxonomy" id="79813"/>
    <lineage>
        <taxon>Eukaryota</taxon>
        <taxon>Fungi</taxon>
        <taxon>Dikarya</taxon>
        <taxon>Ascomycota</taxon>
        <taxon>Pezizomycotina</taxon>
        <taxon>Sordariomycetes</taxon>
        <taxon>Sordariomycetidae</taxon>
        <taxon>Sordariales</taxon>
        <taxon>Chaetomiaceae</taxon>
        <taxon>Achaetomium</taxon>
    </lineage>
</organism>
<sequence length="947" mass="106994">MANQLTAMCAVASFLWLTHNLEDHQIIEQPRLSSFLVLLIAALSSYFVSFCAIWLPGNNGRFDDELGPLKATRTNLPKKPRRYFLPGLIICVVLRLEIFHHVTFDLQCSKAGIEACLPLLILLYELLPGRRTRPRAGGGDGDEEDPDDPGMTVYEAIGGWFHASKGSLSIAVLLLTVGTYLASSQEIRSTFLCASHDRSALVLGFQLAGVLLDAAIAIMLWRILAWARTTRSRLRTLGGILLVSSLGTGLLNWTSRFAVPTRPAGIRFRGPDPLYIFDVVVDGLVFSVFLVASSLLATEGSPLSLAGIITFLFGLLLAVQKTMLCGTWENTSPAITYFAFLFVCVGFSSFIYANNIRSVVFLHRAFVVFLLVFLTITATIYTPVKALKPVSNHPLSRIIYDARVEADRWLRHATVSSSLPVAIQEYRERHDGRDPPPKFDIWYDFAKDRRSAILDHFPQIENDLLPFWGMPPSKVREDVRRAAGEPDIAMLQIKSRRARHNLPPANPYKPVMDDLVDLVKGFVEHLPDMELAINLDERPRVLAPWADVQRIAKAAQRKRISKLLPRGSPALEEMPAAQPAVLDKLLAQKTFTPVKELREMTALTCPPGTKARAATHWDIRDLCISCAKPQSQGQFLTNWTLSQEICHQSDLLRLHSFYMTQPELRPLQELLPVFSRAKTDSYRDILIPLRRITEPAEPSTQAFDMKWKKLFWRGKVDRLRSSHELVRGGHLERLVHLLSTPARSERTRLLLPNKKGLAYEQVPTGQLNDLLALDVAFASYSACKAAKDGRGNCEDVGKLFPQKPDDADPLRNQYVVVVDTDNGPPREFLRTLRSSSAPFYASIFKEWYSERLMPWVHFVPVDLRFHALHSTLTYFLGIQKKDGRKMNGREVELAARQEDGKWIAEEGKRWAEKALRREDMEVYLFRLLLEWGRVIDDNRDEIGFVLS</sequence>
<dbReference type="EMBL" id="MU860005">
    <property type="protein sequence ID" value="KAK4242686.1"/>
    <property type="molecule type" value="Genomic_DNA"/>
</dbReference>
<protein>
    <submittedName>
        <fullName evidence="5">Glycosyltransferase</fullName>
    </submittedName>
</protein>